<comment type="subcellular location">
    <subcellularLocation>
        <location evidence="11">Endoplasmic reticulum membrane</location>
        <topology evidence="11">Multi-pass membrane protein</topology>
    </subcellularLocation>
    <subcellularLocation>
        <location evidence="1">Membrane</location>
        <topology evidence="1">Multi-pass membrane protein</topology>
    </subcellularLocation>
</comment>
<keyword evidence="6 11" id="KW-0472">Membrane</keyword>
<feature type="transmembrane region" description="Helical" evidence="11 12">
    <location>
        <begin position="126"/>
        <end position="143"/>
    </location>
</feature>
<proteinExistence type="inferred from homology"/>
<evidence type="ECO:0000256" key="3">
    <source>
        <dbReference type="ARBA" id="ARBA00022692"/>
    </source>
</evidence>
<dbReference type="HAMAP" id="MF_03199">
    <property type="entry name" value="DHHC_PAT_PFA4"/>
    <property type="match status" value="1"/>
</dbReference>
<dbReference type="PANTHER" id="PTHR12246">
    <property type="entry name" value="PALMITOYLTRANSFERASE ZDHHC16"/>
    <property type="match status" value="1"/>
</dbReference>
<dbReference type="GO" id="GO:0005789">
    <property type="term" value="C:endoplasmic reticulum membrane"/>
    <property type="evidence" value="ECO:0007669"/>
    <property type="project" value="UniProtKB-SubCell"/>
</dbReference>
<keyword evidence="4 11" id="KW-0256">Endoplasmic reticulum</keyword>
<evidence type="ECO:0000256" key="10">
    <source>
        <dbReference type="ARBA" id="ARBA00048048"/>
    </source>
</evidence>
<evidence type="ECO:0000256" key="9">
    <source>
        <dbReference type="ARBA" id="ARBA00023315"/>
    </source>
</evidence>
<evidence type="ECO:0000256" key="2">
    <source>
        <dbReference type="ARBA" id="ARBA00022679"/>
    </source>
</evidence>
<dbReference type="Proteomes" id="UP000019375">
    <property type="component" value="Unassembled WGS sequence"/>
</dbReference>
<dbReference type="OrthoDB" id="331948at2759"/>
<dbReference type="Pfam" id="PF01529">
    <property type="entry name" value="DHHC"/>
    <property type="match status" value="1"/>
</dbReference>
<keyword evidence="2 11" id="KW-0808">Transferase</keyword>
<gene>
    <name evidence="11" type="primary">PFA4</name>
    <name evidence="14" type="ORF">BN860_03862g</name>
</gene>
<reference evidence="15" key="1">
    <citation type="journal article" date="2013" name="Genome Announc.">
        <title>Genome sequence of the food spoilage yeast Zygosaccharomyces bailii CLIB 213(T).</title>
        <authorList>
            <person name="Galeote V."/>
            <person name="Bigey F."/>
            <person name="Devillers H."/>
            <person name="Neuveglise C."/>
            <person name="Dequin S."/>
        </authorList>
    </citation>
    <scope>NUCLEOTIDE SEQUENCE [LARGE SCALE GENOMIC DNA]</scope>
    <source>
        <strain evidence="15">CLIB 213 / ATCC 58445 / CBS 680 / CCRC 21525 / NBRC 1098 / NCYC 1416 / NRRL Y-2227</strain>
    </source>
</reference>
<keyword evidence="15" id="KW-1185">Reference proteome</keyword>
<accession>A0A8J2T6W1</accession>
<feature type="transmembrane region" description="Helical" evidence="11 12">
    <location>
        <begin position="41"/>
        <end position="60"/>
    </location>
</feature>
<feature type="transmembrane region" description="Helical" evidence="11 12">
    <location>
        <begin position="6"/>
        <end position="29"/>
    </location>
</feature>
<keyword evidence="9 11" id="KW-0012">Acyltransferase</keyword>
<keyword evidence="3 11" id="KW-0812">Transmembrane</keyword>
<protein>
    <recommendedName>
        <fullName evidence="11">Palmitoyltransferase PFA4</fullName>
        <ecNumber evidence="11">2.3.1.225</ecNumber>
    </recommendedName>
    <alternativeName>
        <fullName evidence="11">Protein S-acyltransferase</fullName>
        <shortName evidence="11">PAT</shortName>
    </alternativeName>
    <alternativeName>
        <fullName evidence="11">Protein fatty acyltransferase 4</fullName>
    </alternativeName>
</protein>
<evidence type="ECO:0000313" key="15">
    <source>
        <dbReference type="Proteomes" id="UP000019375"/>
    </source>
</evidence>
<feature type="transmembrane region" description="Helical" evidence="11 12">
    <location>
        <begin position="164"/>
        <end position="186"/>
    </location>
</feature>
<evidence type="ECO:0000256" key="4">
    <source>
        <dbReference type="ARBA" id="ARBA00022824"/>
    </source>
</evidence>
<organism evidence="14 15">
    <name type="scientific">Zygosaccharomyces bailii (strain CLIB 213 / ATCC 58445 / CBS 680 / BCRC 21525 / NBRC 1098 / NCYC 1416 / NRRL Y-2227)</name>
    <dbReference type="NCBI Taxonomy" id="1333698"/>
    <lineage>
        <taxon>Eukaryota</taxon>
        <taxon>Fungi</taxon>
        <taxon>Dikarya</taxon>
        <taxon>Ascomycota</taxon>
        <taxon>Saccharomycotina</taxon>
        <taxon>Saccharomycetes</taxon>
        <taxon>Saccharomycetales</taxon>
        <taxon>Saccharomycetaceae</taxon>
        <taxon>Zygosaccharomyces</taxon>
    </lineage>
</organism>
<evidence type="ECO:0000313" key="14">
    <source>
        <dbReference type="EMBL" id="CDF89419.1"/>
    </source>
</evidence>
<dbReference type="AlphaFoldDB" id="A0A8J2T6W1"/>
<comment type="similarity">
    <text evidence="11">Belongs to the DHHC palmitoyltransferase family. PFA4 subfamily.</text>
</comment>
<evidence type="ECO:0000256" key="5">
    <source>
        <dbReference type="ARBA" id="ARBA00022989"/>
    </source>
</evidence>
<evidence type="ECO:0000256" key="12">
    <source>
        <dbReference type="RuleBase" id="RU079119"/>
    </source>
</evidence>
<dbReference type="PROSITE" id="PS50216">
    <property type="entry name" value="DHHC"/>
    <property type="match status" value="1"/>
</dbReference>
<comment type="function">
    <text evidence="11">Mediates the reversible addition of palmitate to target proteins, thereby regulating their membrane association and biological function.</text>
</comment>
<name>A0A8J2T6W1_ZYGB2</name>
<dbReference type="InterPro" id="IPR001594">
    <property type="entry name" value="Palmitoyltrfase_DHHC"/>
</dbReference>
<feature type="domain" description="Palmitoyltransferase DHHC" evidence="13">
    <location>
        <begin position="77"/>
        <end position="205"/>
    </location>
</feature>
<keyword evidence="5 11" id="KW-1133">Transmembrane helix</keyword>
<evidence type="ECO:0000256" key="7">
    <source>
        <dbReference type="ARBA" id="ARBA00023139"/>
    </source>
</evidence>
<dbReference type="InterPro" id="IPR039859">
    <property type="entry name" value="PFA4/ZDH16/20/ERF2-like"/>
</dbReference>
<evidence type="ECO:0000259" key="13">
    <source>
        <dbReference type="Pfam" id="PF01529"/>
    </source>
</evidence>
<dbReference type="GO" id="GO:0019706">
    <property type="term" value="F:protein-cysteine S-palmitoyltransferase activity"/>
    <property type="evidence" value="ECO:0007669"/>
    <property type="project" value="UniProtKB-UniRule"/>
</dbReference>
<evidence type="ECO:0000256" key="11">
    <source>
        <dbReference type="HAMAP-Rule" id="MF_03199"/>
    </source>
</evidence>
<comment type="catalytic activity">
    <reaction evidence="10 11 12">
        <text>L-cysteinyl-[protein] + hexadecanoyl-CoA = S-hexadecanoyl-L-cysteinyl-[protein] + CoA</text>
        <dbReference type="Rhea" id="RHEA:36683"/>
        <dbReference type="Rhea" id="RHEA-COMP:10131"/>
        <dbReference type="Rhea" id="RHEA-COMP:11032"/>
        <dbReference type="ChEBI" id="CHEBI:29950"/>
        <dbReference type="ChEBI" id="CHEBI:57287"/>
        <dbReference type="ChEBI" id="CHEBI:57379"/>
        <dbReference type="ChEBI" id="CHEBI:74151"/>
        <dbReference type="EC" id="2.3.1.225"/>
    </reaction>
</comment>
<feature type="active site" description="S-palmitoyl cysteine intermediate" evidence="11">
    <location>
        <position position="108"/>
    </location>
</feature>
<keyword evidence="7 11" id="KW-0564">Palmitate</keyword>
<dbReference type="EC" id="2.3.1.225" evidence="11"/>
<sequence length="377" mass="44234">MPVKLKWPFLGIAIPCFLISFIGYNAHYFILTNFLSQKEQIWFQVSLTMIWLSYYLAIYAPPGHPPRNFQPSPKTWKNYCKKCQNYKPERAHHCKTCNSCVLAMDHHCPWTMNCVGYHNFPHFMRFLFWVIVTTGYLLVRLILRAYFILSNYTTPLYLWKKSEVIFLAVLIPMDGFILLTISILFIRCLSNQIFCGRTQIETWEYERLEGLFYRKRLISLLIQNFWDLHPECRTHEVENEATRLLTQRGLKFDNIVNFPYDIDPLRNATQFLGVPYSWLWPLGRPAGTGLFFPKNDISDFEESELQDMLLSLPWPPDGGRDKVACINGSSRIETVVKNGEQLIRKRAIDSGDTISRKKWQNTWGENLEDFGVDIDAE</sequence>
<evidence type="ECO:0000256" key="1">
    <source>
        <dbReference type="ARBA" id="ARBA00004141"/>
    </source>
</evidence>
<comment type="domain">
    <text evidence="11 12">The DHHC domain is required for palmitoyltransferase activity.</text>
</comment>
<evidence type="ECO:0000256" key="6">
    <source>
        <dbReference type="ARBA" id="ARBA00023136"/>
    </source>
</evidence>
<dbReference type="EMBL" id="HG316457">
    <property type="protein sequence ID" value="CDF89419.1"/>
    <property type="molecule type" value="Genomic_DNA"/>
</dbReference>
<keyword evidence="8 11" id="KW-0449">Lipoprotein</keyword>
<dbReference type="InterPro" id="IPR033682">
    <property type="entry name" value="PFA4"/>
</dbReference>
<evidence type="ECO:0000256" key="8">
    <source>
        <dbReference type="ARBA" id="ARBA00023288"/>
    </source>
</evidence>